<dbReference type="InterPro" id="IPR002539">
    <property type="entry name" value="MaoC-like_dom"/>
</dbReference>
<keyword evidence="1" id="KW-0456">Lyase</keyword>
<comment type="caution">
    <text evidence="3">The sequence shown here is derived from an EMBL/GenBank/DDBJ whole genome shotgun (WGS) entry which is preliminary data.</text>
</comment>
<dbReference type="GeneID" id="95775679"/>
<evidence type="ECO:0000313" key="4">
    <source>
        <dbReference type="Proteomes" id="UP000305131"/>
    </source>
</evidence>
<gene>
    <name evidence="3" type="ORF">FBQ73_19690</name>
</gene>
<name>A0A6C1KAL7_XANAU</name>
<dbReference type="InterPro" id="IPR029069">
    <property type="entry name" value="HotDog_dom_sf"/>
</dbReference>
<dbReference type="EMBL" id="VAUP01000038">
    <property type="protein sequence ID" value="TLX41152.1"/>
    <property type="molecule type" value="Genomic_DNA"/>
</dbReference>
<dbReference type="Proteomes" id="UP000305131">
    <property type="component" value="Unassembled WGS sequence"/>
</dbReference>
<dbReference type="FunFam" id="3.10.129.10:FF:000042">
    <property type="entry name" value="MaoC domain protein dehydratase"/>
    <property type="match status" value="1"/>
</dbReference>
<sequence>MFLELQNLYFEDLTLGRIERMSKTVSSSDIVGFAELTGDRNPIHLSQHFAAKTPFGGRIAHGLYTASLISAVLGTRLPGPGAIYISQTLNFRAPVRIDDTVDVEVKVVELIPERFRARLSCVCSVKGEVVLDGEALVKVPSSGVQKVASA</sequence>
<dbReference type="AlphaFoldDB" id="A0A6C1KAL7"/>
<dbReference type="PRINTS" id="PR01483">
    <property type="entry name" value="FASYNTHASE"/>
</dbReference>
<dbReference type="PANTHER" id="PTHR43437:SF3">
    <property type="entry name" value="HYDROXYACYL-THIOESTER DEHYDRATASE TYPE 2, MITOCHONDRIAL"/>
    <property type="match status" value="1"/>
</dbReference>
<dbReference type="OrthoDB" id="9800237at2"/>
<dbReference type="RefSeq" id="WP_138401196.1">
    <property type="nucleotide sequence ID" value="NZ_JBAFVI010000003.1"/>
</dbReference>
<organism evidence="3 4">
    <name type="scientific">Xanthobacter autotrophicus</name>
    <dbReference type="NCBI Taxonomy" id="280"/>
    <lineage>
        <taxon>Bacteria</taxon>
        <taxon>Pseudomonadati</taxon>
        <taxon>Pseudomonadota</taxon>
        <taxon>Alphaproteobacteria</taxon>
        <taxon>Hyphomicrobiales</taxon>
        <taxon>Xanthobacteraceae</taxon>
        <taxon>Xanthobacter</taxon>
    </lineage>
</organism>
<accession>A0A6C1KAL7</accession>
<dbReference type="GO" id="GO:0019171">
    <property type="term" value="F:(3R)-hydroxyacyl-[acyl-carrier-protein] dehydratase activity"/>
    <property type="evidence" value="ECO:0007669"/>
    <property type="project" value="TreeGrafter"/>
</dbReference>
<evidence type="ECO:0000313" key="3">
    <source>
        <dbReference type="EMBL" id="TLX41152.1"/>
    </source>
</evidence>
<feature type="domain" description="MaoC-like" evidence="2">
    <location>
        <begin position="21"/>
        <end position="109"/>
    </location>
</feature>
<dbReference type="SUPFAM" id="SSF54637">
    <property type="entry name" value="Thioesterase/thiol ester dehydrase-isomerase"/>
    <property type="match status" value="1"/>
</dbReference>
<dbReference type="InterPro" id="IPR003965">
    <property type="entry name" value="Fatty_acid_synthase"/>
</dbReference>
<reference evidence="3 4" key="1">
    <citation type="submission" date="2019-05" db="EMBL/GenBank/DDBJ databases">
        <authorList>
            <person name="Zhou X."/>
        </authorList>
    </citation>
    <scope>NUCLEOTIDE SEQUENCE [LARGE SCALE GENOMIC DNA]</scope>
    <source>
        <strain evidence="3 4">DSM 432</strain>
    </source>
</reference>
<dbReference type="Pfam" id="PF01575">
    <property type="entry name" value="MaoC_dehydratas"/>
    <property type="match status" value="1"/>
</dbReference>
<dbReference type="GO" id="GO:0005835">
    <property type="term" value="C:fatty acid synthase complex"/>
    <property type="evidence" value="ECO:0007669"/>
    <property type="project" value="InterPro"/>
</dbReference>
<dbReference type="GO" id="GO:0004312">
    <property type="term" value="F:fatty acid synthase activity"/>
    <property type="evidence" value="ECO:0007669"/>
    <property type="project" value="InterPro"/>
</dbReference>
<protein>
    <submittedName>
        <fullName evidence="3">MaoC family dehydratase</fullName>
    </submittedName>
</protein>
<dbReference type="PANTHER" id="PTHR43437">
    <property type="entry name" value="HYDROXYACYL-THIOESTER DEHYDRATASE TYPE 2, MITOCHONDRIAL-RELATED"/>
    <property type="match status" value="1"/>
</dbReference>
<evidence type="ECO:0000259" key="2">
    <source>
        <dbReference type="Pfam" id="PF01575"/>
    </source>
</evidence>
<dbReference type="Gene3D" id="3.10.129.10">
    <property type="entry name" value="Hotdog Thioesterase"/>
    <property type="match status" value="1"/>
</dbReference>
<evidence type="ECO:0000256" key="1">
    <source>
        <dbReference type="ARBA" id="ARBA00023239"/>
    </source>
</evidence>
<proteinExistence type="predicted"/>
<dbReference type="GO" id="GO:0006633">
    <property type="term" value="P:fatty acid biosynthetic process"/>
    <property type="evidence" value="ECO:0007669"/>
    <property type="project" value="InterPro"/>
</dbReference>
<dbReference type="InterPro" id="IPR050965">
    <property type="entry name" value="UPF0336/Enoyl-CoA_hydratase"/>
</dbReference>
<dbReference type="CDD" id="cd03449">
    <property type="entry name" value="R_hydratase"/>
    <property type="match status" value="1"/>
</dbReference>